<dbReference type="PANTHER" id="PTHR45677:SF10">
    <property type="entry name" value="GLUTAMATE DECARBOXYLASE"/>
    <property type="match status" value="1"/>
</dbReference>
<dbReference type="Gene3D" id="3.90.1150.170">
    <property type="match status" value="1"/>
</dbReference>
<comment type="cofactor">
    <cofactor evidence="1 6">
        <name>pyridoxal 5'-phosphate</name>
        <dbReference type="ChEBI" id="CHEBI:597326"/>
    </cofactor>
</comment>
<protein>
    <recommendedName>
        <fullName evidence="9">Glutamate decarboxylase</fullName>
    </recommendedName>
</protein>
<dbReference type="Pfam" id="PF00282">
    <property type="entry name" value="Pyridoxal_deC"/>
    <property type="match status" value="1"/>
</dbReference>
<keyword evidence="4 6" id="KW-0663">Pyridoxal phosphate</keyword>
<name>A0ABR1CST3_NECAM</name>
<dbReference type="PANTHER" id="PTHR45677">
    <property type="entry name" value="GLUTAMATE DECARBOXYLASE-RELATED"/>
    <property type="match status" value="1"/>
</dbReference>
<evidence type="ECO:0000256" key="5">
    <source>
        <dbReference type="ARBA" id="ARBA00023239"/>
    </source>
</evidence>
<keyword evidence="5 6" id="KW-0456">Lyase</keyword>
<evidence type="ECO:0000256" key="2">
    <source>
        <dbReference type="ARBA" id="ARBA00009533"/>
    </source>
</evidence>
<keyword evidence="3" id="KW-0210">Decarboxylase</keyword>
<dbReference type="SUPFAM" id="SSF53383">
    <property type="entry name" value="PLP-dependent transferases"/>
    <property type="match status" value="1"/>
</dbReference>
<proteinExistence type="inferred from homology"/>
<dbReference type="InterPro" id="IPR015421">
    <property type="entry name" value="PyrdxlP-dep_Trfase_major"/>
</dbReference>
<organism evidence="7 8">
    <name type="scientific">Necator americanus</name>
    <name type="common">Human hookworm</name>
    <dbReference type="NCBI Taxonomy" id="51031"/>
    <lineage>
        <taxon>Eukaryota</taxon>
        <taxon>Metazoa</taxon>
        <taxon>Ecdysozoa</taxon>
        <taxon>Nematoda</taxon>
        <taxon>Chromadorea</taxon>
        <taxon>Rhabditida</taxon>
        <taxon>Rhabditina</taxon>
        <taxon>Rhabditomorpha</taxon>
        <taxon>Strongyloidea</taxon>
        <taxon>Ancylostomatidae</taxon>
        <taxon>Bunostominae</taxon>
        <taxon>Necator</taxon>
    </lineage>
</organism>
<evidence type="ECO:0008006" key="9">
    <source>
        <dbReference type="Google" id="ProtNLM"/>
    </source>
</evidence>
<comment type="similarity">
    <text evidence="2 6">Belongs to the group II decarboxylase family.</text>
</comment>
<evidence type="ECO:0000256" key="6">
    <source>
        <dbReference type="RuleBase" id="RU000382"/>
    </source>
</evidence>
<evidence type="ECO:0000256" key="4">
    <source>
        <dbReference type="ARBA" id="ARBA00022898"/>
    </source>
</evidence>
<keyword evidence="8" id="KW-1185">Reference proteome</keyword>
<evidence type="ECO:0000313" key="7">
    <source>
        <dbReference type="EMBL" id="KAK6741374.1"/>
    </source>
</evidence>
<dbReference type="InterPro" id="IPR015424">
    <property type="entry name" value="PyrdxlP-dep_Trfase"/>
</dbReference>
<reference evidence="7 8" key="1">
    <citation type="submission" date="2023-08" db="EMBL/GenBank/DDBJ databases">
        <title>A Necator americanus chromosomal reference genome.</title>
        <authorList>
            <person name="Ilik V."/>
            <person name="Petrzelkova K.J."/>
            <person name="Pardy F."/>
            <person name="Fuh T."/>
            <person name="Niatou-Singa F.S."/>
            <person name="Gouil Q."/>
            <person name="Baker L."/>
            <person name="Ritchie M.E."/>
            <person name="Jex A.R."/>
            <person name="Gazzola D."/>
            <person name="Li H."/>
            <person name="Toshio Fujiwara R."/>
            <person name="Zhan B."/>
            <person name="Aroian R.V."/>
            <person name="Pafco B."/>
            <person name="Schwarz E.M."/>
        </authorList>
    </citation>
    <scope>NUCLEOTIDE SEQUENCE [LARGE SCALE GENOMIC DNA]</scope>
    <source>
        <strain evidence="7 8">Aroian</strain>
        <tissue evidence="7">Whole animal</tissue>
    </source>
</reference>
<dbReference type="EMBL" id="JAVFWL010000003">
    <property type="protein sequence ID" value="KAK6741374.1"/>
    <property type="molecule type" value="Genomic_DNA"/>
</dbReference>
<comment type="caution">
    <text evidence="7">The sequence shown here is derived from an EMBL/GenBank/DDBJ whole genome shotgun (WGS) entry which is preliminary data.</text>
</comment>
<accession>A0ABR1CST3</accession>
<dbReference type="InterPro" id="IPR002129">
    <property type="entry name" value="PyrdxlP-dep_de-COase"/>
</dbReference>
<dbReference type="Proteomes" id="UP001303046">
    <property type="component" value="Unassembled WGS sequence"/>
</dbReference>
<gene>
    <name evidence="7" type="primary">Necator_chrIII.g10070</name>
    <name evidence="7" type="ORF">RB195_009305</name>
</gene>
<sequence length="539" mass="61576">MFLSRISPRIYGASNIAMRNARCLQNSQVGRRRWASTHPVSNDDLNKLIAKEILPQTDNWKGTEKFLRSVVDILIKYIREENVHESKVIDFHHPAEMFKLIDLKIPDKPQNLQTILKACEETLRYGVRTGHPRFFNQISCGLDLVSLAGEWLTATVNTNMFTYEISPVFILMENAVMRRMWETIGWDPNTSDGVFAPGGAISNLYAFILARHNLFPNGKQEGLKELPKLCAFTSEDSHYSIKRASAICGIGTNYCYPIRTDSAGKMIPEELEKKIMEAKKEGLTPMFVCCTAGTTVYGAFDPIEKVADICERHNVWLHVDAAWGGGLMLSPEHRHKLAGVHRANSVTWNPHKLMGALLQCSACLVRKDGLLMQCNKMTADYLFMQDKFYDVTYDTGDKVIQCGRHNDVFKLWLMWKSKGMEGYRDQVNYLMDLAAYFTKRIKETEGYELVLDSPEFLNICFWYVPKKLRNLSPEERKEKLGKVAPAIKGKMMERGSTMVAYQPRHGTPNFFRLIISNQAIKREDLDFLIKEIVDIGESL</sequence>
<dbReference type="CDD" id="cd06450">
    <property type="entry name" value="DOPA_deC_like"/>
    <property type="match status" value="1"/>
</dbReference>
<evidence type="ECO:0000313" key="8">
    <source>
        <dbReference type="Proteomes" id="UP001303046"/>
    </source>
</evidence>
<dbReference type="Gene3D" id="3.40.640.10">
    <property type="entry name" value="Type I PLP-dependent aspartate aminotransferase-like (Major domain)"/>
    <property type="match status" value="1"/>
</dbReference>
<evidence type="ECO:0000256" key="1">
    <source>
        <dbReference type="ARBA" id="ARBA00001933"/>
    </source>
</evidence>
<evidence type="ECO:0000256" key="3">
    <source>
        <dbReference type="ARBA" id="ARBA00022793"/>
    </source>
</evidence>